<dbReference type="Pfam" id="PF00149">
    <property type="entry name" value="Metallophos"/>
    <property type="match status" value="1"/>
</dbReference>
<gene>
    <name evidence="6" type="ORF">CLV67_11061</name>
</gene>
<evidence type="ECO:0000256" key="3">
    <source>
        <dbReference type="ARBA" id="ARBA00023004"/>
    </source>
</evidence>
<dbReference type="EMBL" id="PVMZ01000010">
    <property type="protein sequence ID" value="PRX19309.1"/>
    <property type="molecule type" value="Genomic_DNA"/>
</dbReference>
<dbReference type="Proteomes" id="UP000239415">
    <property type="component" value="Unassembled WGS sequence"/>
</dbReference>
<dbReference type="InterPro" id="IPR050884">
    <property type="entry name" value="CNP_phosphodiesterase-III"/>
</dbReference>
<evidence type="ECO:0000256" key="4">
    <source>
        <dbReference type="ARBA" id="ARBA00025742"/>
    </source>
</evidence>
<dbReference type="InterPro" id="IPR029052">
    <property type="entry name" value="Metallo-depent_PP-like"/>
</dbReference>
<dbReference type="GO" id="GO:0046872">
    <property type="term" value="F:metal ion binding"/>
    <property type="evidence" value="ECO:0007669"/>
    <property type="project" value="UniProtKB-KW"/>
</dbReference>
<protein>
    <submittedName>
        <fullName evidence="6">3',5'-cyclic AMP phosphodiesterase CpdA</fullName>
    </submittedName>
</protein>
<dbReference type="GO" id="GO:0016787">
    <property type="term" value="F:hydrolase activity"/>
    <property type="evidence" value="ECO:0007669"/>
    <property type="project" value="UniProtKB-KW"/>
</dbReference>
<proteinExistence type="inferred from homology"/>
<reference evidence="6 7" key="1">
    <citation type="submission" date="2018-03" db="EMBL/GenBank/DDBJ databases">
        <title>Genomic Encyclopedia of Archaeal and Bacterial Type Strains, Phase II (KMG-II): from individual species to whole genera.</title>
        <authorList>
            <person name="Goeker M."/>
        </authorList>
    </citation>
    <scope>NUCLEOTIDE SEQUENCE [LARGE SCALE GENOMIC DNA]</scope>
    <source>
        <strain evidence="6 7">DSM 43146</strain>
    </source>
</reference>
<keyword evidence="2" id="KW-0378">Hydrolase</keyword>
<feature type="domain" description="Calcineurin-like phosphoesterase" evidence="5">
    <location>
        <begin position="7"/>
        <end position="189"/>
    </location>
</feature>
<name>A0A2T0K897_9ACTN</name>
<evidence type="ECO:0000256" key="2">
    <source>
        <dbReference type="ARBA" id="ARBA00022801"/>
    </source>
</evidence>
<dbReference type="RefSeq" id="WP_106322161.1">
    <property type="nucleotide sequence ID" value="NZ_BOMO01000055.1"/>
</dbReference>
<evidence type="ECO:0000259" key="5">
    <source>
        <dbReference type="Pfam" id="PF00149"/>
    </source>
</evidence>
<dbReference type="OrthoDB" id="5241795at2"/>
<dbReference type="InterPro" id="IPR004843">
    <property type="entry name" value="Calcineurin-like_PHP"/>
</dbReference>
<keyword evidence="3" id="KW-0408">Iron</keyword>
<dbReference type="Gene3D" id="3.60.21.10">
    <property type="match status" value="1"/>
</dbReference>
<keyword evidence="1" id="KW-0479">Metal-binding</keyword>
<keyword evidence="7" id="KW-1185">Reference proteome</keyword>
<comment type="similarity">
    <text evidence="4">Belongs to the cyclic nucleotide phosphodiesterase class-III family.</text>
</comment>
<evidence type="ECO:0000256" key="1">
    <source>
        <dbReference type="ARBA" id="ARBA00022723"/>
    </source>
</evidence>
<accession>A0A2T0K897</accession>
<organism evidence="6 7">
    <name type="scientific">Actinoplanes italicus</name>
    <dbReference type="NCBI Taxonomy" id="113567"/>
    <lineage>
        <taxon>Bacteria</taxon>
        <taxon>Bacillati</taxon>
        <taxon>Actinomycetota</taxon>
        <taxon>Actinomycetes</taxon>
        <taxon>Micromonosporales</taxon>
        <taxon>Micromonosporaceae</taxon>
        <taxon>Actinoplanes</taxon>
    </lineage>
</organism>
<dbReference type="PANTHER" id="PTHR42988:SF2">
    <property type="entry name" value="CYCLIC NUCLEOTIDE PHOSPHODIESTERASE CBUA0032-RELATED"/>
    <property type="match status" value="1"/>
</dbReference>
<sequence length="255" mass="27472">MNRPVVVAHLSDLHLGAHDPAAVESVAADVAAARPDLTVVTGDLTMRARPGEFRRARELLDALPGPVLAVLGNHDLPLGSWRRVLRPYDRWLSMIDADPEPIRRAEGVTALGLTSMPWWRWKNGRVGDREAGVVARTLGTVPNGDVRVLALHHPPLATGTARLFGAPRLLAAARHARVDLVLAGHTHVPDVRVIGRQVFVVAGTATSLRTRGTPCSWSLISVDRGDTVVRERHFGPGGWRVHRVVSVSAGASSGR</sequence>
<dbReference type="SUPFAM" id="SSF56300">
    <property type="entry name" value="Metallo-dependent phosphatases"/>
    <property type="match status" value="1"/>
</dbReference>
<dbReference type="AlphaFoldDB" id="A0A2T0K897"/>
<evidence type="ECO:0000313" key="7">
    <source>
        <dbReference type="Proteomes" id="UP000239415"/>
    </source>
</evidence>
<dbReference type="PANTHER" id="PTHR42988">
    <property type="entry name" value="PHOSPHOHYDROLASE"/>
    <property type="match status" value="1"/>
</dbReference>
<evidence type="ECO:0000313" key="6">
    <source>
        <dbReference type="EMBL" id="PRX19309.1"/>
    </source>
</evidence>
<comment type="caution">
    <text evidence="6">The sequence shown here is derived from an EMBL/GenBank/DDBJ whole genome shotgun (WGS) entry which is preliminary data.</text>
</comment>